<dbReference type="PANTHER" id="PTHR10566">
    <property type="entry name" value="CHAPERONE-ACTIVITY OF BC1 COMPLEX CABC1 -RELATED"/>
    <property type="match status" value="1"/>
</dbReference>
<feature type="region of interest" description="Disordered" evidence="2">
    <location>
        <begin position="155"/>
        <end position="180"/>
    </location>
</feature>
<gene>
    <name evidence="5" type="ORF">g.81774</name>
    <name evidence="7" type="ORF">g.81806</name>
    <name evidence="8" type="ORF">g.81808</name>
    <name evidence="6" type="ORF">g.81859</name>
</gene>
<feature type="compositionally biased region" description="Basic and acidic residues" evidence="2">
    <location>
        <begin position="75"/>
        <end position="89"/>
    </location>
</feature>
<dbReference type="EMBL" id="GDKF01003224">
    <property type="protein sequence ID" value="JAT75398.1"/>
    <property type="molecule type" value="Transcribed_RNA"/>
</dbReference>
<dbReference type="SUPFAM" id="SSF56112">
    <property type="entry name" value="Protein kinase-like (PK-like)"/>
    <property type="match status" value="1"/>
</dbReference>
<dbReference type="Pfam" id="PF03109">
    <property type="entry name" value="ABC1"/>
    <property type="match status" value="1"/>
</dbReference>
<dbReference type="AlphaFoldDB" id="A0A1D1ZXK1"/>
<sequence length="759" mass="83068">MMLSSTCLAGHRQGCPAPRQTLRGRGSLPSGGRLYRKNGHHTLLPAPTSLSNGKHTNGKVDLSSGAGPRLLSRTPFEEQRSSNGSEREGNAPMAGAPTTPSLAKETDMQQSTPKVDHDVLSSCDAGQLELCAVETLSSMDPKALADPTIIDSSTAARPQATTGAPASEPAANPYSSPGGKWSRLQSYSTIQRTWDIWSFAISFAVRLWWSGKKLAYRRTGMTPEAVSAKKTELACWVREGLVRLGPTFIKIGQQFSTRGDVLSREFVQELEKLQDNVPAFDSATAVTMLEEELGRPVGAAYASFSRTPLAAASLGQVHYATLAGGEPVVVKIQRPGLKRLFDIDLKNIRVLAQWLQRLDPKTDGAARDWVAIYDECSRILYEEIDYTKEGASADLFRANFAGVDWVKVPRIKWDLTTERVLTMEYAPGVKINNTVELDRLGLDRQLLATRAVEAYLQQILRHGFFHADPHPGNIAVDGQGRLIYYDFGMMGSIAGDVRGGLLELFYGVYEKDADRCLTALTAMGVLVPTGDMTAVRRTADFFLRSFSDRLTNQKEPQRRTKEEKRMKRKEILSSIGEDLLLAAADKPFRFPATFTFVVRSFTVLDGIGKTLAPGFDISKIAAPYARDLLLEGRPLLAKASQDFRGRLALQNRAVVNLFRAPNLVQDSADLLQRLERGELKLRVRALEAERALDRVARMQTATLYALLASALVQVGSAATRQLLAQAAFGGAGVAGMFAILSLAKVRSLQKKESLYTGSG</sequence>
<evidence type="ECO:0000313" key="5">
    <source>
        <dbReference type="EMBL" id="JAT68420.1"/>
    </source>
</evidence>
<evidence type="ECO:0000313" key="6">
    <source>
        <dbReference type="EMBL" id="JAT71680.1"/>
    </source>
</evidence>
<comment type="similarity">
    <text evidence="1">Belongs to the protein kinase superfamily. ADCK protein kinase family.</text>
</comment>
<accession>A0A1D1ZXK1</accession>
<dbReference type="InterPro" id="IPR011009">
    <property type="entry name" value="Kinase-like_dom_sf"/>
</dbReference>
<proteinExistence type="inferred from homology"/>
<dbReference type="EMBL" id="GDKF01006420">
    <property type="protein sequence ID" value="JAT72202.1"/>
    <property type="molecule type" value="Transcribed_RNA"/>
</dbReference>
<feature type="compositionally biased region" description="Polar residues" evidence="2">
    <location>
        <begin position="155"/>
        <end position="164"/>
    </location>
</feature>
<reference evidence="6" key="1">
    <citation type="submission" date="2015-08" db="EMBL/GenBank/DDBJ databases">
        <authorList>
            <person name="Babu N.S."/>
            <person name="Beckwith C.J."/>
            <person name="Beseler K.G."/>
            <person name="Brison A."/>
            <person name="Carone J.V."/>
            <person name="Caskin T.P."/>
            <person name="Diamond M."/>
            <person name="Durham M.E."/>
            <person name="Foxe J.M."/>
            <person name="Go M."/>
            <person name="Henderson B.A."/>
            <person name="Jones I.B."/>
            <person name="McGettigan J.A."/>
            <person name="Micheletti S.J."/>
            <person name="Nasrallah M.E."/>
            <person name="Ortiz D."/>
            <person name="Piller C.R."/>
            <person name="Privatt S.R."/>
            <person name="Schneider S.L."/>
            <person name="Sharp S."/>
            <person name="Smith T.C."/>
            <person name="Stanton J.D."/>
            <person name="Ullery H.E."/>
            <person name="Wilson R.J."/>
            <person name="Serrano M.G."/>
            <person name="Buck G."/>
            <person name="Lee V."/>
            <person name="Wang Y."/>
            <person name="Carvalho R."/>
            <person name="Voegtly L."/>
            <person name="Shi R."/>
            <person name="Duckworth R."/>
            <person name="Johnson A."/>
            <person name="Loviza R."/>
            <person name="Walstead R."/>
            <person name="Shah Z."/>
            <person name="Kiflezghi M."/>
            <person name="Wade K."/>
            <person name="Ball S.L."/>
            <person name="Bradley K.W."/>
            <person name="Asai D.J."/>
            <person name="Bowman C.A."/>
            <person name="Russell D.A."/>
            <person name="Pope W.H."/>
            <person name="Jacobs-Sera D."/>
            <person name="Hendrix R.W."/>
            <person name="Hatfull G.F."/>
        </authorList>
    </citation>
    <scope>NUCLEOTIDE SEQUENCE</scope>
</reference>
<feature type="compositionally biased region" description="Low complexity" evidence="2">
    <location>
        <begin position="23"/>
        <end position="33"/>
    </location>
</feature>
<feature type="transmembrane region" description="Helical" evidence="3">
    <location>
        <begin position="722"/>
        <end position="743"/>
    </location>
</feature>
<evidence type="ECO:0000256" key="2">
    <source>
        <dbReference type="SAM" id="MobiDB-lite"/>
    </source>
</evidence>
<protein>
    <recommendedName>
        <fullName evidence="4">ABC1 atypical kinase-like domain-containing protein</fullName>
    </recommendedName>
</protein>
<dbReference type="InterPro" id="IPR004147">
    <property type="entry name" value="ABC1_dom"/>
</dbReference>
<keyword evidence="3" id="KW-0472">Membrane</keyword>
<keyword evidence="3" id="KW-0812">Transmembrane</keyword>
<dbReference type="GO" id="GO:1901031">
    <property type="term" value="P:regulation of response to reactive oxygen species"/>
    <property type="evidence" value="ECO:0007669"/>
    <property type="project" value="TreeGrafter"/>
</dbReference>
<dbReference type="CDD" id="cd05121">
    <property type="entry name" value="ABC1_ADCK3-like"/>
    <property type="match status" value="1"/>
</dbReference>
<dbReference type="PANTHER" id="PTHR10566:SF115">
    <property type="entry name" value="PROTEIN ACTIVITY OF BC1 COMPLEX KINASE 8, CHLOROPLASTIC"/>
    <property type="match status" value="1"/>
</dbReference>
<dbReference type="GO" id="GO:0016020">
    <property type="term" value="C:membrane"/>
    <property type="evidence" value="ECO:0007669"/>
    <property type="project" value="GOC"/>
</dbReference>
<evidence type="ECO:0000313" key="7">
    <source>
        <dbReference type="EMBL" id="JAT72202.1"/>
    </source>
</evidence>
<evidence type="ECO:0000256" key="3">
    <source>
        <dbReference type="SAM" id="Phobius"/>
    </source>
</evidence>
<feature type="domain" description="ABC1 atypical kinase-like" evidence="4">
    <location>
        <begin position="272"/>
        <end position="517"/>
    </location>
</feature>
<dbReference type="InterPro" id="IPR050154">
    <property type="entry name" value="UbiB_kinase"/>
</dbReference>
<evidence type="ECO:0000256" key="1">
    <source>
        <dbReference type="ARBA" id="ARBA00009670"/>
    </source>
</evidence>
<organism evidence="6">
    <name type="scientific">Auxenochlorella protothecoides</name>
    <name type="common">Green microalga</name>
    <name type="synonym">Chlorella protothecoides</name>
    <dbReference type="NCBI Taxonomy" id="3075"/>
    <lineage>
        <taxon>Eukaryota</taxon>
        <taxon>Viridiplantae</taxon>
        <taxon>Chlorophyta</taxon>
        <taxon>core chlorophytes</taxon>
        <taxon>Trebouxiophyceae</taxon>
        <taxon>Chlorellales</taxon>
        <taxon>Chlorellaceae</taxon>
        <taxon>Auxenochlorella</taxon>
    </lineage>
</organism>
<dbReference type="GO" id="GO:0046467">
    <property type="term" value="P:membrane lipid biosynthetic process"/>
    <property type="evidence" value="ECO:0007669"/>
    <property type="project" value="TreeGrafter"/>
</dbReference>
<dbReference type="EMBL" id="GDKF01010202">
    <property type="protein sequence ID" value="JAT68420.1"/>
    <property type="molecule type" value="Transcribed_RNA"/>
</dbReference>
<name>A0A1D1ZXK1_AUXPR</name>
<keyword evidence="3" id="KW-1133">Transmembrane helix</keyword>
<dbReference type="EMBL" id="GDKF01006942">
    <property type="protein sequence ID" value="JAT71680.1"/>
    <property type="molecule type" value="Transcribed_RNA"/>
</dbReference>
<evidence type="ECO:0000313" key="8">
    <source>
        <dbReference type="EMBL" id="JAT75398.1"/>
    </source>
</evidence>
<evidence type="ECO:0000259" key="4">
    <source>
        <dbReference type="Pfam" id="PF03109"/>
    </source>
</evidence>
<feature type="region of interest" description="Disordered" evidence="2">
    <location>
        <begin position="1"/>
        <end position="118"/>
    </location>
</feature>